<comment type="similarity">
    <text evidence="1">Belongs to the glycosyl hydrolase 3 family.</text>
</comment>
<dbReference type="InterPro" id="IPR036962">
    <property type="entry name" value="Glyco_hydro_3_N_sf"/>
</dbReference>
<organism evidence="5">
    <name type="scientific">uncultured Butyrivibrio sp</name>
    <dbReference type="NCBI Taxonomy" id="370801"/>
    <lineage>
        <taxon>Bacteria</taxon>
        <taxon>Bacillati</taxon>
        <taxon>Bacillota</taxon>
        <taxon>Clostridia</taxon>
        <taxon>Lachnospirales</taxon>
        <taxon>Lachnospiraceae</taxon>
        <taxon>Butyrivibrio</taxon>
        <taxon>environmental samples</taxon>
    </lineage>
</organism>
<dbReference type="PANTHER" id="PTHR42715:SF10">
    <property type="entry name" value="BETA-GLUCOSIDASE"/>
    <property type="match status" value="1"/>
</dbReference>
<protein>
    <submittedName>
        <fullName evidence="5">Glyco_hydro_3</fullName>
    </submittedName>
</protein>
<dbReference type="Gene3D" id="3.20.20.300">
    <property type="entry name" value="Glycoside hydrolase, family 3, N-terminal domain"/>
    <property type="match status" value="1"/>
</dbReference>
<dbReference type="InterPro" id="IPR050288">
    <property type="entry name" value="Cellulose_deg_GH3"/>
</dbReference>
<accession>A0A060BYH6</accession>
<evidence type="ECO:0000256" key="3">
    <source>
        <dbReference type="ARBA" id="ARBA00023277"/>
    </source>
</evidence>
<keyword evidence="2" id="KW-0378">Hydrolase</keyword>
<feature type="domain" description="Glycoside hydrolase family 3 N-terminal" evidence="4">
    <location>
        <begin position="1"/>
        <end position="38"/>
    </location>
</feature>
<dbReference type="AlphaFoldDB" id="A0A060BYH6"/>
<evidence type="ECO:0000256" key="1">
    <source>
        <dbReference type="ARBA" id="ARBA00005336"/>
    </source>
</evidence>
<keyword evidence="3" id="KW-0119">Carbohydrate metabolism</keyword>
<evidence type="ECO:0000259" key="4">
    <source>
        <dbReference type="Pfam" id="PF00933"/>
    </source>
</evidence>
<dbReference type="EMBL" id="KF122154">
    <property type="protein sequence ID" value="AIA89448.1"/>
    <property type="molecule type" value="Genomic_DNA"/>
</dbReference>
<reference evidence="5" key="1">
    <citation type="journal article" date="2013" name="Environ. Microbiol.">
        <title>Seasonally variable intestinal metagenomes of the red palm weevil (Rhynchophorus ferrugineus).</title>
        <authorList>
            <person name="Jia S."/>
            <person name="Zhang X."/>
            <person name="Zhang G."/>
            <person name="Yin A."/>
            <person name="Zhang S."/>
            <person name="Li F."/>
            <person name="Wang L."/>
            <person name="Zhao D."/>
            <person name="Yun Q."/>
            <person name="Tala"/>
            <person name="Wang J."/>
            <person name="Sun G."/>
            <person name="Baabdullah M."/>
            <person name="Yu X."/>
            <person name="Hu S."/>
            <person name="Al-Mssallem I.S."/>
            <person name="Yu J."/>
        </authorList>
    </citation>
    <scope>NUCLEOTIDE SEQUENCE</scope>
</reference>
<dbReference type="PANTHER" id="PTHR42715">
    <property type="entry name" value="BETA-GLUCOSIDASE"/>
    <property type="match status" value="1"/>
</dbReference>
<dbReference type="PROSITE" id="PS00775">
    <property type="entry name" value="GLYCOSYL_HYDROL_F3"/>
    <property type="match status" value="1"/>
</dbReference>
<dbReference type="InterPro" id="IPR001764">
    <property type="entry name" value="Glyco_hydro_3_N"/>
</dbReference>
<dbReference type="GO" id="GO:0005975">
    <property type="term" value="P:carbohydrate metabolic process"/>
    <property type="evidence" value="ECO:0007669"/>
    <property type="project" value="InterPro"/>
</dbReference>
<evidence type="ECO:0000313" key="5">
    <source>
        <dbReference type="EMBL" id="AIA89448.1"/>
    </source>
</evidence>
<dbReference type="Pfam" id="PF00933">
    <property type="entry name" value="Glyco_hydro_3"/>
    <property type="match status" value="1"/>
</dbReference>
<dbReference type="InterPro" id="IPR017853">
    <property type="entry name" value="GH"/>
</dbReference>
<dbReference type="InterPro" id="IPR019800">
    <property type="entry name" value="Glyco_hydro_3_AS"/>
</dbReference>
<evidence type="ECO:0000256" key="2">
    <source>
        <dbReference type="ARBA" id="ARBA00022801"/>
    </source>
</evidence>
<proteinExistence type="inferred from homology"/>
<dbReference type="SUPFAM" id="SSF51445">
    <property type="entry name" value="(Trans)glycosidases"/>
    <property type="match status" value="1"/>
</dbReference>
<dbReference type="GO" id="GO:0004553">
    <property type="term" value="F:hydrolase activity, hydrolyzing O-glycosyl compounds"/>
    <property type="evidence" value="ECO:0007669"/>
    <property type="project" value="InterPro"/>
</dbReference>
<sequence length="67" mass="8122">MSAYNLVNGTYCNENEHLLKDILRNEWNFKGIVVTDWGGNNDRVLGLKSYQRVRDAYYRWRNKPRYH</sequence>
<name>A0A060BYH6_9FIRM</name>